<dbReference type="PANTHER" id="PTHR23235">
    <property type="entry name" value="KRUEPPEL-LIKE TRANSCRIPTION FACTOR"/>
    <property type="match status" value="1"/>
</dbReference>
<keyword evidence="6" id="KW-0862">Zinc</keyword>
<dbReference type="AlphaFoldDB" id="A0A7K8LLT3"/>
<keyword evidence="9" id="KW-0539">Nucleus</keyword>
<feature type="domain" description="C2H2-type" evidence="11">
    <location>
        <begin position="35"/>
        <end position="62"/>
    </location>
</feature>
<evidence type="ECO:0000313" key="13">
    <source>
        <dbReference type="Proteomes" id="UP000560386"/>
    </source>
</evidence>
<reference evidence="12 13" key="1">
    <citation type="submission" date="2019-09" db="EMBL/GenBank/DDBJ databases">
        <title>Bird 10,000 Genomes (B10K) Project - Family phase.</title>
        <authorList>
            <person name="Zhang G."/>
        </authorList>
    </citation>
    <scope>NUCLEOTIDE SEQUENCE [LARGE SCALE GENOMIC DNA]</scope>
    <source>
        <strain evidence="12">B10K-CU-031-01</strain>
        <tissue evidence="12">Muscle</tissue>
    </source>
</reference>
<name>A0A7K8LLT3_9AVES</name>
<evidence type="ECO:0000256" key="5">
    <source>
        <dbReference type="ARBA" id="ARBA00022771"/>
    </source>
</evidence>
<feature type="non-terminal residue" evidence="12">
    <location>
        <position position="1"/>
    </location>
</feature>
<comment type="similarity">
    <text evidence="2">Belongs to the krueppel C2H2-type zinc-finger protein family.</text>
</comment>
<feature type="domain" description="C2H2-type" evidence="11">
    <location>
        <begin position="7"/>
        <end position="34"/>
    </location>
</feature>
<dbReference type="GO" id="GO:0000978">
    <property type="term" value="F:RNA polymerase II cis-regulatory region sequence-specific DNA binding"/>
    <property type="evidence" value="ECO:0007669"/>
    <property type="project" value="TreeGrafter"/>
</dbReference>
<dbReference type="PROSITE" id="PS00028">
    <property type="entry name" value="ZINC_FINGER_C2H2_1"/>
    <property type="match status" value="2"/>
</dbReference>
<dbReference type="GO" id="GO:0005634">
    <property type="term" value="C:nucleus"/>
    <property type="evidence" value="ECO:0007669"/>
    <property type="project" value="UniProtKB-SubCell"/>
</dbReference>
<gene>
    <name evidence="12" type="primary">Znf180_1</name>
    <name evidence="12" type="ORF">ARDKOR_R14773</name>
</gene>
<evidence type="ECO:0000256" key="9">
    <source>
        <dbReference type="ARBA" id="ARBA00023242"/>
    </source>
</evidence>
<dbReference type="PROSITE" id="PS50157">
    <property type="entry name" value="ZINC_FINGER_C2H2_2"/>
    <property type="match status" value="2"/>
</dbReference>
<keyword evidence="3" id="KW-0479">Metal-binding</keyword>
<dbReference type="SMART" id="SM00355">
    <property type="entry name" value="ZnF_C2H2"/>
    <property type="match status" value="2"/>
</dbReference>
<proteinExistence type="inferred from homology"/>
<dbReference type="FunFam" id="3.30.160.60:FF:000200">
    <property type="entry name" value="zinc finger protein 510 isoform X2"/>
    <property type="match status" value="1"/>
</dbReference>
<evidence type="ECO:0000256" key="2">
    <source>
        <dbReference type="ARBA" id="ARBA00006991"/>
    </source>
</evidence>
<sequence>HTGEKPYQCSECGKRFVLRSKLVRHQRVHTGEKPYACGECGKSFRQSWRLSAHRKTHPGEEAVLRSW</sequence>
<dbReference type="GO" id="GO:0000981">
    <property type="term" value="F:DNA-binding transcription factor activity, RNA polymerase II-specific"/>
    <property type="evidence" value="ECO:0007669"/>
    <property type="project" value="TreeGrafter"/>
</dbReference>
<evidence type="ECO:0000256" key="8">
    <source>
        <dbReference type="ARBA" id="ARBA00023163"/>
    </source>
</evidence>
<keyword evidence="8" id="KW-0804">Transcription</keyword>
<dbReference type="SUPFAM" id="SSF57667">
    <property type="entry name" value="beta-beta-alpha zinc fingers"/>
    <property type="match status" value="1"/>
</dbReference>
<keyword evidence="13" id="KW-1185">Reference proteome</keyword>
<evidence type="ECO:0000313" key="12">
    <source>
        <dbReference type="EMBL" id="NXE30228.1"/>
    </source>
</evidence>
<evidence type="ECO:0000256" key="7">
    <source>
        <dbReference type="ARBA" id="ARBA00023015"/>
    </source>
</evidence>
<organism evidence="12 13">
    <name type="scientific">Ardeotis kori</name>
    <dbReference type="NCBI Taxonomy" id="89386"/>
    <lineage>
        <taxon>Eukaryota</taxon>
        <taxon>Metazoa</taxon>
        <taxon>Chordata</taxon>
        <taxon>Craniata</taxon>
        <taxon>Vertebrata</taxon>
        <taxon>Euteleostomi</taxon>
        <taxon>Archelosauria</taxon>
        <taxon>Archosauria</taxon>
        <taxon>Dinosauria</taxon>
        <taxon>Saurischia</taxon>
        <taxon>Theropoda</taxon>
        <taxon>Coelurosauria</taxon>
        <taxon>Aves</taxon>
        <taxon>Neognathae</taxon>
        <taxon>Neoaves</taxon>
        <taxon>Otidimorphae</taxon>
        <taxon>Otidiformes</taxon>
        <taxon>Otididae</taxon>
        <taxon>Ardeotis</taxon>
    </lineage>
</organism>
<protein>
    <submittedName>
        <fullName evidence="12">ZN180 protein</fullName>
    </submittedName>
</protein>
<evidence type="ECO:0000256" key="6">
    <source>
        <dbReference type="ARBA" id="ARBA00022833"/>
    </source>
</evidence>
<comment type="caution">
    <text evidence="12">The sequence shown here is derived from an EMBL/GenBank/DDBJ whole genome shotgun (WGS) entry which is preliminary data.</text>
</comment>
<dbReference type="Proteomes" id="UP000560386">
    <property type="component" value="Unassembled WGS sequence"/>
</dbReference>
<dbReference type="GO" id="GO:0008270">
    <property type="term" value="F:zinc ion binding"/>
    <property type="evidence" value="ECO:0007669"/>
    <property type="project" value="UniProtKB-KW"/>
</dbReference>
<evidence type="ECO:0000256" key="3">
    <source>
        <dbReference type="ARBA" id="ARBA00022723"/>
    </source>
</evidence>
<dbReference type="InterPro" id="IPR036236">
    <property type="entry name" value="Znf_C2H2_sf"/>
</dbReference>
<keyword evidence="5 10" id="KW-0863">Zinc-finger</keyword>
<comment type="subcellular location">
    <subcellularLocation>
        <location evidence="1">Nucleus</location>
    </subcellularLocation>
</comment>
<dbReference type="PANTHER" id="PTHR23235:SF142">
    <property type="entry name" value="ZINC FINGER PROTEIN 384"/>
    <property type="match status" value="1"/>
</dbReference>
<accession>A0A7K8LLT3</accession>
<evidence type="ECO:0000256" key="4">
    <source>
        <dbReference type="ARBA" id="ARBA00022737"/>
    </source>
</evidence>
<evidence type="ECO:0000259" key="11">
    <source>
        <dbReference type="PROSITE" id="PS50157"/>
    </source>
</evidence>
<keyword evidence="7" id="KW-0805">Transcription regulation</keyword>
<dbReference type="Gene3D" id="3.30.160.60">
    <property type="entry name" value="Classic Zinc Finger"/>
    <property type="match status" value="2"/>
</dbReference>
<keyword evidence="4" id="KW-0677">Repeat</keyword>
<evidence type="ECO:0000256" key="1">
    <source>
        <dbReference type="ARBA" id="ARBA00004123"/>
    </source>
</evidence>
<dbReference type="Pfam" id="PF13465">
    <property type="entry name" value="zf-H2C2_2"/>
    <property type="match status" value="1"/>
</dbReference>
<feature type="non-terminal residue" evidence="12">
    <location>
        <position position="67"/>
    </location>
</feature>
<dbReference type="EMBL" id="VWPR01004076">
    <property type="protein sequence ID" value="NXE30228.1"/>
    <property type="molecule type" value="Genomic_DNA"/>
</dbReference>
<evidence type="ECO:0000256" key="10">
    <source>
        <dbReference type="PROSITE-ProRule" id="PRU00042"/>
    </source>
</evidence>
<dbReference type="FunFam" id="3.30.160.60:FF:002343">
    <property type="entry name" value="Zinc finger protein 33A"/>
    <property type="match status" value="1"/>
</dbReference>
<dbReference type="InterPro" id="IPR013087">
    <property type="entry name" value="Znf_C2H2_type"/>
</dbReference>